<accession>A0A6I9QC71</accession>
<feature type="transmembrane region" description="Helical" evidence="3">
    <location>
        <begin position="194"/>
        <end position="213"/>
    </location>
</feature>
<proteinExistence type="predicted"/>
<feature type="coiled-coil region" evidence="1">
    <location>
        <begin position="60"/>
        <end position="94"/>
    </location>
</feature>
<evidence type="ECO:0000256" key="1">
    <source>
        <dbReference type="SAM" id="Coils"/>
    </source>
</evidence>
<keyword evidence="1" id="KW-0175">Coiled coil</keyword>
<dbReference type="GeneID" id="105033735"/>
<feature type="region of interest" description="Disordered" evidence="2">
    <location>
        <begin position="1"/>
        <end position="42"/>
    </location>
</feature>
<keyword evidence="3" id="KW-1133">Transmembrane helix</keyword>
<evidence type="ECO:0000256" key="3">
    <source>
        <dbReference type="SAM" id="Phobius"/>
    </source>
</evidence>
<sequence length="214" mass="24342">MGNQQSKWKRRAQRPFFNSSPYVPLGSSSPSSQAQPLLDPYSPLEANYPQLPNFAHEKIDEDYKRESEALRKKILDLEKKVNELMQKVNELQLRQPKVLHVKDHGADIQKDHEKTSTLELEINKMKERLIMLEVCSISGSVGNGINVATTHEQSSIVERQANQLQSEIMPLHSAANNGTEKIERQKSIQFEEDLHAGLIIVIFLISVLMGMLMK</sequence>
<dbReference type="RefSeq" id="XP_010906941.2">
    <property type="nucleotide sequence ID" value="XM_010908639.3"/>
</dbReference>
<dbReference type="KEGG" id="egu:105033735"/>
<evidence type="ECO:0000313" key="5">
    <source>
        <dbReference type="RefSeq" id="XP_010906941.2"/>
    </source>
</evidence>
<dbReference type="AlphaFoldDB" id="A0A6I9QC71"/>
<reference evidence="5" key="1">
    <citation type="submission" date="2025-08" db="UniProtKB">
        <authorList>
            <consortium name="RefSeq"/>
        </authorList>
    </citation>
    <scope>IDENTIFICATION</scope>
</reference>
<gene>
    <name evidence="5" type="primary">LOC105033735</name>
</gene>
<name>A0A6I9QC71_ELAGV</name>
<organism evidence="4 5">
    <name type="scientific">Elaeis guineensis var. tenera</name>
    <name type="common">Oil palm</name>
    <dbReference type="NCBI Taxonomy" id="51953"/>
    <lineage>
        <taxon>Eukaryota</taxon>
        <taxon>Viridiplantae</taxon>
        <taxon>Streptophyta</taxon>
        <taxon>Embryophyta</taxon>
        <taxon>Tracheophyta</taxon>
        <taxon>Spermatophyta</taxon>
        <taxon>Magnoliopsida</taxon>
        <taxon>Liliopsida</taxon>
        <taxon>Arecaceae</taxon>
        <taxon>Arecoideae</taxon>
        <taxon>Cocoseae</taxon>
        <taxon>Elaeidinae</taxon>
        <taxon>Elaeis</taxon>
    </lineage>
</organism>
<keyword evidence="3" id="KW-0812">Transmembrane</keyword>
<evidence type="ECO:0000313" key="4">
    <source>
        <dbReference type="Proteomes" id="UP000504607"/>
    </source>
</evidence>
<protein>
    <submittedName>
        <fullName evidence="5">Uncharacterized protein LOC105033735</fullName>
    </submittedName>
</protein>
<keyword evidence="4" id="KW-1185">Reference proteome</keyword>
<feature type="compositionally biased region" description="Low complexity" evidence="2">
    <location>
        <begin position="19"/>
        <end position="40"/>
    </location>
</feature>
<keyword evidence="3" id="KW-0472">Membrane</keyword>
<dbReference type="Proteomes" id="UP000504607">
    <property type="component" value="Unplaced"/>
</dbReference>
<evidence type="ECO:0000256" key="2">
    <source>
        <dbReference type="SAM" id="MobiDB-lite"/>
    </source>
</evidence>
<dbReference type="InParanoid" id="A0A6I9QC71"/>